<evidence type="ECO:0000313" key="11">
    <source>
        <dbReference type="EMBL" id="VAW16597.1"/>
    </source>
</evidence>
<dbReference type="InterPro" id="IPR007387">
    <property type="entry name" value="TRAP_DctQ"/>
</dbReference>
<evidence type="ECO:0000256" key="6">
    <source>
        <dbReference type="ARBA" id="ARBA00022989"/>
    </source>
</evidence>
<proteinExistence type="predicted"/>
<reference evidence="11" key="1">
    <citation type="submission" date="2018-06" db="EMBL/GenBank/DDBJ databases">
        <authorList>
            <person name="Zhirakovskaya E."/>
        </authorList>
    </citation>
    <scope>NUCLEOTIDE SEQUENCE</scope>
</reference>
<accession>A0A3B0TT36</accession>
<evidence type="ECO:0000256" key="2">
    <source>
        <dbReference type="ARBA" id="ARBA00022448"/>
    </source>
</evidence>
<dbReference type="PANTHER" id="PTHR35011">
    <property type="entry name" value="2,3-DIKETO-L-GULONATE TRAP TRANSPORTER SMALL PERMEASE PROTEIN YIAM"/>
    <property type="match status" value="1"/>
</dbReference>
<feature type="transmembrane region" description="Helical" evidence="9">
    <location>
        <begin position="324"/>
        <end position="347"/>
    </location>
</feature>
<feature type="transmembrane region" description="Helical" evidence="9">
    <location>
        <begin position="367"/>
        <end position="385"/>
    </location>
</feature>
<dbReference type="EMBL" id="UOEQ01000108">
    <property type="protein sequence ID" value="VAW16597.1"/>
    <property type="molecule type" value="Genomic_DNA"/>
</dbReference>
<comment type="subcellular location">
    <subcellularLocation>
        <location evidence="1">Cell inner membrane</location>
        <topology evidence="1">Multi-pass membrane protein</topology>
    </subcellularLocation>
</comment>
<dbReference type="GO" id="GO:0005886">
    <property type="term" value="C:plasma membrane"/>
    <property type="evidence" value="ECO:0007669"/>
    <property type="project" value="UniProtKB-SubCell"/>
</dbReference>
<feature type="transmembrane region" description="Helical" evidence="9">
    <location>
        <begin position="12"/>
        <end position="28"/>
    </location>
</feature>
<gene>
    <name evidence="11" type="ORF">MNBD_ALPHA11-2507</name>
</gene>
<keyword evidence="8" id="KW-0175">Coiled coil</keyword>
<feature type="coiled-coil region" evidence="8">
    <location>
        <begin position="103"/>
        <end position="164"/>
    </location>
</feature>
<sequence>MPSIGFVLPHWLYWAGIVVFPLIAMYLSRQKQPEPGSRSLGIAYFIWVVGGFFGFHRLYLKSRWGLLYWPLFAIILFASSMEREARVEFSNANGSIIAIASSTERTNRTLDKATLEMEEATSKLVEIGTAQEDQSRRDRLQRTIDRQTDRIEGAETKLAEMAIEKIGLAPIVEQATKNREFWSNVAFGALIAILAFMLLDLILMPSMLKRARKILEANPDGKVEREILPDDAQFVGKGWAGVIDRISLFTGEFVALWSVIAVFVYYYEVIVRYVFNSPTNWAHEGMFLMFGMQYLIAGSYALLSESHVRVDIFYANFSPRGKAITDLLTSVFFFIFAGTLIWTGWIFAMDSVGQGEVSFTEWGIQYWPVKLVIVLGGVLLFLQGLSQVSKDIALIIAPKQEA</sequence>
<evidence type="ECO:0000256" key="4">
    <source>
        <dbReference type="ARBA" id="ARBA00022519"/>
    </source>
</evidence>
<evidence type="ECO:0000256" key="8">
    <source>
        <dbReference type="SAM" id="Coils"/>
    </source>
</evidence>
<dbReference type="InterPro" id="IPR055348">
    <property type="entry name" value="DctQ"/>
</dbReference>
<evidence type="ECO:0000256" key="1">
    <source>
        <dbReference type="ARBA" id="ARBA00004429"/>
    </source>
</evidence>
<name>A0A3B0TT36_9ZZZZ</name>
<protein>
    <submittedName>
        <fullName evidence="11">TRAP-type C4-dicarboxylate transport system, small permease component</fullName>
    </submittedName>
</protein>
<evidence type="ECO:0000256" key="5">
    <source>
        <dbReference type="ARBA" id="ARBA00022692"/>
    </source>
</evidence>
<keyword evidence="2" id="KW-0813">Transport</keyword>
<keyword evidence="6 9" id="KW-1133">Transmembrane helix</keyword>
<evidence type="ECO:0000256" key="7">
    <source>
        <dbReference type="ARBA" id="ARBA00023136"/>
    </source>
</evidence>
<dbReference type="PANTHER" id="PTHR35011:SF4">
    <property type="entry name" value="SLL1102 PROTEIN"/>
    <property type="match status" value="1"/>
</dbReference>
<evidence type="ECO:0000256" key="3">
    <source>
        <dbReference type="ARBA" id="ARBA00022475"/>
    </source>
</evidence>
<keyword evidence="3" id="KW-1003">Cell membrane</keyword>
<feature type="transmembrane region" description="Helical" evidence="9">
    <location>
        <begin position="181"/>
        <end position="203"/>
    </location>
</feature>
<evidence type="ECO:0000256" key="9">
    <source>
        <dbReference type="SAM" id="Phobius"/>
    </source>
</evidence>
<dbReference type="AlphaFoldDB" id="A0A3B0TT36"/>
<feature type="transmembrane region" description="Helical" evidence="9">
    <location>
        <begin position="40"/>
        <end position="60"/>
    </location>
</feature>
<dbReference type="Pfam" id="PF04290">
    <property type="entry name" value="DctQ"/>
    <property type="match status" value="1"/>
</dbReference>
<feature type="transmembrane region" description="Helical" evidence="9">
    <location>
        <begin position="246"/>
        <end position="266"/>
    </location>
</feature>
<evidence type="ECO:0000259" key="10">
    <source>
        <dbReference type="Pfam" id="PF04290"/>
    </source>
</evidence>
<keyword evidence="7 9" id="KW-0472">Membrane</keyword>
<feature type="domain" description="Tripartite ATP-independent periplasmic transporters DctQ component" evidence="10">
    <location>
        <begin position="263"/>
        <end position="392"/>
    </location>
</feature>
<organism evidence="11">
    <name type="scientific">hydrothermal vent metagenome</name>
    <dbReference type="NCBI Taxonomy" id="652676"/>
    <lineage>
        <taxon>unclassified sequences</taxon>
        <taxon>metagenomes</taxon>
        <taxon>ecological metagenomes</taxon>
    </lineage>
</organism>
<keyword evidence="4" id="KW-0997">Cell inner membrane</keyword>
<keyword evidence="5 9" id="KW-0812">Transmembrane</keyword>